<evidence type="ECO:0000256" key="9">
    <source>
        <dbReference type="ARBA" id="ARBA00023002"/>
    </source>
</evidence>
<gene>
    <name evidence="16" type="ORF">NQ315_004447</name>
</gene>
<dbReference type="InterPro" id="IPR002401">
    <property type="entry name" value="Cyt_P450_E_grp-I"/>
</dbReference>
<dbReference type="Pfam" id="PF00067">
    <property type="entry name" value="p450"/>
    <property type="match status" value="2"/>
</dbReference>
<comment type="caution">
    <text evidence="16">The sequence shown here is derived from an EMBL/GenBank/DDBJ whole genome shotgun (WGS) entry which is preliminary data.</text>
</comment>
<dbReference type="InterPro" id="IPR001128">
    <property type="entry name" value="Cyt_P450"/>
</dbReference>
<evidence type="ECO:0000256" key="14">
    <source>
        <dbReference type="RuleBase" id="RU000461"/>
    </source>
</evidence>
<dbReference type="Gene3D" id="1.10.630.10">
    <property type="entry name" value="Cytochrome P450"/>
    <property type="match status" value="3"/>
</dbReference>
<dbReference type="InterPro" id="IPR017972">
    <property type="entry name" value="Cyt_P450_CS"/>
</dbReference>
<evidence type="ECO:0008006" key="18">
    <source>
        <dbReference type="Google" id="ProtNLM"/>
    </source>
</evidence>
<proteinExistence type="inferred from homology"/>
<dbReference type="GO" id="GO:0005789">
    <property type="term" value="C:endoplasmic reticulum membrane"/>
    <property type="evidence" value="ECO:0007669"/>
    <property type="project" value="UniProtKB-SubCell"/>
</dbReference>
<evidence type="ECO:0000313" key="17">
    <source>
        <dbReference type="Proteomes" id="UP001159042"/>
    </source>
</evidence>
<dbReference type="GO" id="GO:0005506">
    <property type="term" value="F:iron ion binding"/>
    <property type="evidence" value="ECO:0007669"/>
    <property type="project" value="InterPro"/>
</dbReference>
<evidence type="ECO:0000256" key="5">
    <source>
        <dbReference type="ARBA" id="ARBA00022617"/>
    </source>
</evidence>
<comment type="subcellular location">
    <subcellularLocation>
        <location evidence="3">Endoplasmic reticulum membrane</location>
        <topology evidence="3">Peripheral membrane protein</topology>
    </subcellularLocation>
    <subcellularLocation>
        <location evidence="2">Microsome membrane</location>
        <topology evidence="2">Peripheral membrane protein</topology>
    </subcellularLocation>
</comment>
<dbReference type="SUPFAM" id="SSF48264">
    <property type="entry name" value="Cytochrome P450"/>
    <property type="match status" value="3"/>
</dbReference>
<organism evidence="16 17">
    <name type="scientific">Exocentrus adspersus</name>
    <dbReference type="NCBI Taxonomy" id="1586481"/>
    <lineage>
        <taxon>Eukaryota</taxon>
        <taxon>Metazoa</taxon>
        <taxon>Ecdysozoa</taxon>
        <taxon>Arthropoda</taxon>
        <taxon>Hexapoda</taxon>
        <taxon>Insecta</taxon>
        <taxon>Pterygota</taxon>
        <taxon>Neoptera</taxon>
        <taxon>Endopterygota</taxon>
        <taxon>Coleoptera</taxon>
        <taxon>Polyphaga</taxon>
        <taxon>Cucujiformia</taxon>
        <taxon>Chrysomeloidea</taxon>
        <taxon>Cerambycidae</taxon>
        <taxon>Lamiinae</taxon>
        <taxon>Acanthocinini</taxon>
        <taxon>Exocentrus</taxon>
    </lineage>
</organism>
<keyword evidence="15" id="KW-0812">Transmembrane</keyword>
<reference evidence="16 17" key="1">
    <citation type="journal article" date="2023" name="Insect Mol. Biol.">
        <title>Genome sequencing provides insights into the evolution of gene families encoding plant cell wall-degrading enzymes in longhorned beetles.</title>
        <authorList>
            <person name="Shin N.R."/>
            <person name="Okamura Y."/>
            <person name="Kirsch R."/>
            <person name="Pauchet Y."/>
        </authorList>
    </citation>
    <scope>NUCLEOTIDE SEQUENCE [LARGE SCALE GENOMIC DNA]</scope>
    <source>
        <strain evidence="16">EAD_L_NR</strain>
    </source>
</reference>
<feature type="transmembrane region" description="Helical" evidence="15">
    <location>
        <begin position="6"/>
        <end position="27"/>
    </location>
</feature>
<evidence type="ECO:0000256" key="10">
    <source>
        <dbReference type="ARBA" id="ARBA00023004"/>
    </source>
</evidence>
<evidence type="ECO:0000256" key="2">
    <source>
        <dbReference type="ARBA" id="ARBA00004174"/>
    </source>
</evidence>
<keyword evidence="7" id="KW-0256">Endoplasmic reticulum</keyword>
<keyword evidence="10 13" id="KW-0408">Iron</keyword>
<evidence type="ECO:0000256" key="11">
    <source>
        <dbReference type="ARBA" id="ARBA00023033"/>
    </source>
</evidence>
<evidence type="ECO:0000256" key="8">
    <source>
        <dbReference type="ARBA" id="ARBA00022848"/>
    </source>
</evidence>
<dbReference type="GO" id="GO:0004497">
    <property type="term" value="F:monooxygenase activity"/>
    <property type="evidence" value="ECO:0007669"/>
    <property type="project" value="UniProtKB-KW"/>
</dbReference>
<evidence type="ECO:0000256" key="6">
    <source>
        <dbReference type="ARBA" id="ARBA00022723"/>
    </source>
</evidence>
<name>A0AAV8VNT9_9CUCU</name>
<keyword evidence="12 15" id="KW-0472">Membrane</keyword>
<evidence type="ECO:0000256" key="4">
    <source>
        <dbReference type="ARBA" id="ARBA00010617"/>
    </source>
</evidence>
<feature type="binding site" description="axial binding residue" evidence="13">
    <location>
        <position position="385"/>
    </location>
    <ligand>
        <name>heme</name>
        <dbReference type="ChEBI" id="CHEBI:30413"/>
    </ligand>
    <ligandPart>
        <name>Fe</name>
        <dbReference type="ChEBI" id="CHEBI:18248"/>
    </ligandPart>
</feature>
<keyword evidence="17" id="KW-1185">Reference proteome</keyword>
<dbReference type="GO" id="GO:0016705">
    <property type="term" value="F:oxidoreductase activity, acting on paired donors, with incorporation or reduction of molecular oxygen"/>
    <property type="evidence" value="ECO:0007669"/>
    <property type="project" value="InterPro"/>
</dbReference>
<dbReference type="InterPro" id="IPR036396">
    <property type="entry name" value="Cyt_P450_sf"/>
</dbReference>
<dbReference type="PROSITE" id="PS00086">
    <property type="entry name" value="CYTOCHROME_P450"/>
    <property type="match status" value="1"/>
</dbReference>
<dbReference type="GO" id="GO:0020037">
    <property type="term" value="F:heme binding"/>
    <property type="evidence" value="ECO:0007669"/>
    <property type="project" value="InterPro"/>
</dbReference>
<dbReference type="AlphaFoldDB" id="A0AAV8VNT9"/>
<evidence type="ECO:0000256" key="13">
    <source>
        <dbReference type="PIRSR" id="PIRSR602401-1"/>
    </source>
</evidence>
<dbReference type="Proteomes" id="UP001159042">
    <property type="component" value="Unassembled WGS sequence"/>
</dbReference>
<comment type="similarity">
    <text evidence="4 14">Belongs to the cytochrome P450 family.</text>
</comment>
<evidence type="ECO:0000256" key="7">
    <source>
        <dbReference type="ARBA" id="ARBA00022824"/>
    </source>
</evidence>
<dbReference type="PANTHER" id="PTHR24292">
    <property type="entry name" value="CYTOCHROME P450"/>
    <property type="match status" value="1"/>
</dbReference>
<accession>A0AAV8VNT9</accession>
<keyword evidence="6 13" id="KW-0479">Metal-binding</keyword>
<evidence type="ECO:0000256" key="12">
    <source>
        <dbReference type="ARBA" id="ARBA00023136"/>
    </source>
</evidence>
<dbReference type="EMBL" id="JANEYG010000045">
    <property type="protein sequence ID" value="KAJ8916081.1"/>
    <property type="molecule type" value="Genomic_DNA"/>
</dbReference>
<feature type="transmembrane region" description="Helical" evidence="15">
    <location>
        <begin position="155"/>
        <end position="175"/>
    </location>
</feature>
<protein>
    <recommendedName>
        <fullName evidence="18">Cytochrome P450</fullName>
    </recommendedName>
</protein>
<keyword evidence="15" id="KW-1133">Transmembrane helix</keyword>
<evidence type="ECO:0000256" key="15">
    <source>
        <dbReference type="SAM" id="Phobius"/>
    </source>
</evidence>
<dbReference type="InterPro" id="IPR050476">
    <property type="entry name" value="Insect_CytP450_Detox"/>
</dbReference>
<evidence type="ECO:0000313" key="16">
    <source>
        <dbReference type="EMBL" id="KAJ8916081.1"/>
    </source>
</evidence>
<keyword evidence="11 14" id="KW-0503">Monooxygenase</keyword>
<dbReference type="PRINTS" id="PR00463">
    <property type="entry name" value="EP450I"/>
</dbReference>
<evidence type="ECO:0000256" key="3">
    <source>
        <dbReference type="ARBA" id="ARBA00004406"/>
    </source>
</evidence>
<comment type="cofactor">
    <cofactor evidence="1 13">
        <name>heme</name>
        <dbReference type="ChEBI" id="CHEBI:30413"/>
    </cofactor>
</comment>
<dbReference type="PANTHER" id="PTHR24292:SF54">
    <property type="entry name" value="CYP9F3-RELATED"/>
    <property type="match status" value="1"/>
</dbReference>
<keyword evidence="8" id="KW-0492">Microsome</keyword>
<evidence type="ECO:0000256" key="1">
    <source>
        <dbReference type="ARBA" id="ARBA00001971"/>
    </source>
</evidence>
<keyword evidence="5 13" id="KW-0349">Heme</keyword>
<feature type="non-terminal residue" evidence="16">
    <location>
        <position position="417"/>
    </location>
</feature>
<keyword evidence="9 14" id="KW-0560">Oxidoreductase</keyword>
<sequence length="417" mass="48830">MLTFVLVAAVAAFFFYYYCIKPFHYWLDRGVKQGNPKWLFGDNWKNITRQQSGGELVLELYNQFPGARYSGVYQFSLPTLLLRDPELIKQVTVKDFDHFTDHRPFLPEDADPIWAKNLFALNAKPSHKPKPHREITDMDITSQAMIFFFAGFDTIKMLTFILVAVVAAFLFYHFIVKPFHYWTERGVKQGNPKWLFGDNWKNLTRQQSSGEMILELYNQSPGTRYFGVYQFMVPTLMLRDPELIKQLTVKDFEHFTDHRTFIPEDADPLWGKNLFALTGERWRDMRTILSPSFTSSKMRSMKWPNAIVTDRICTKSYTIQPTSPEEKPVNLEKGSAIWLPVYAIHRDPQYYPDPERFDPERFNDENKGNIKPYTYFPFGLGPRNCIGSRFALLETKTVFFHILNNFEIVPVEKSAIP</sequence>